<evidence type="ECO:0000256" key="3">
    <source>
        <dbReference type="ARBA" id="ARBA00023015"/>
    </source>
</evidence>
<gene>
    <name evidence="8" type="primary">PARPA_04158.1 scaffold 11792</name>
    <name evidence="7" type="synonym">MED9</name>
</gene>
<comment type="subcellular location">
    <subcellularLocation>
        <location evidence="1 7">Nucleus</location>
    </subcellularLocation>
</comment>
<sequence length="104" mass="11815">MIESPQTDSIINTASFKKSDFSFVEDFNQIIELMLTGNNSDAVGKAVAQLEEKFENAKRILDSLPGLQYTKEEQEALLDDELMVLESKKAQLQSYKRVNQVELQ</sequence>
<evidence type="ECO:0000256" key="1">
    <source>
        <dbReference type="ARBA" id="ARBA00004123"/>
    </source>
</evidence>
<keyword evidence="3 7" id="KW-0805">Transcription regulation</keyword>
<dbReference type="Pfam" id="PF07544">
    <property type="entry name" value="Med9"/>
    <property type="match status" value="1"/>
</dbReference>
<comment type="function">
    <text evidence="7">Component of the Mediator complex, a coactivator involved in the regulated transcription of nearly all RNA polymerase II-dependent genes. Mediator functions as a bridge to convey information from gene-specific regulatory proteins to the basal RNA polymerase II transcription machinery. Mediator is recruited to promoters by direct interactions with regulatory proteins and serves as a scaffold for the assembly of a functional preinitiation complex with RNA polymerase II and the general transcription factors.</text>
</comment>
<evidence type="ECO:0000313" key="8">
    <source>
        <dbReference type="EMBL" id="CEP10476.1"/>
    </source>
</evidence>
<proteinExistence type="inferred from homology"/>
<protein>
    <recommendedName>
        <fullName evidence="7">Mediator of RNA polymerase II transcription subunit 9</fullName>
    </recommendedName>
    <alternativeName>
        <fullName evidence="7">Mediator complex subunit 9</fullName>
    </alternativeName>
</protein>
<evidence type="ECO:0000256" key="5">
    <source>
        <dbReference type="ARBA" id="ARBA00023163"/>
    </source>
</evidence>
<keyword evidence="5 7" id="KW-0804">Transcription</keyword>
<dbReference type="InterPro" id="IPR011425">
    <property type="entry name" value="Med9"/>
</dbReference>
<dbReference type="GO" id="GO:0003712">
    <property type="term" value="F:transcription coregulator activity"/>
    <property type="evidence" value="ECO:0007669"/>
    <property type="project" value="InterPro"/>
</dbReference>
<name>A0A0B7MWQ9_9FUNG</name>
<dbReference type="GO" id="GO:0006357">
    <property type="term" value="P:regulation of transcription by RNA polymerase II"/>
    <property type="evidence" value="ECO:0007669"/>
    <property type="project" value="InterPro"/>
</dbReference>
<evidence type="ECO:0000256" key="2">
    <source>
        <dbReference type="ARBA" id="ARBA00008089"/>
    </source>
</evidence>
<dbReference type="EMBL" id="LN724120">
    <property type="protein sequence ID" value="CEP10476.1"/>
    <property type="molecule type" value="Genomic_DNA"/>
</dbReference>
<keyword evidence="9" id="KW-1185">Reference proteome</keyword>
<comment type="similarity">
    <text evidence="2 7">Belongs to the Mediator complex subunit 9 family.</text>
</comment>
<keyword evidence="4 7" id="KW-0010">Activator</keyword>
<comment type="subunit">
    <text evidence="7">Component of the Mediator complex.</text>
</comment>
<organism evidence="8 9">
    <name type="scientific">Parasitella parasitica</name>
    <dbReference type="NCBI Taxonomy" id="35722"/>
    <lineage>
        <taxon>Eukaryota</taxon>
        <taxon>Fungi</taxon>
        <taxon>Fungi incertae sedis</taxon>
        <taxon>Mucoromycota</taxon>
        <taxon>Mucoromycotina</taxon>
        <taxon>Mucoromycetes</taxon>
        <taxon>Mucorales</taxon>
        <taxon>Mucorineae</taxon>
        <taxon>Mucoraceae</taxon>
        <taxon>Parasitella</taxon>
    </lineage>
</organism>
<evidence type="ECO:0000256" key="6">
    <source>
        <dbReference type="ARBA" id="ARBA00023242"/>
    </source>
</evidence>
<keyword evidence="6 7" id="KW-0539">Nucleus</keyword>
<evidence type="ECO:0000256" key="7">
    <source>
        <dbReference type="RuleBase" id="RU364145"/>
    </source>
</evidence>
<evidence type="ECO:0000256" key="4">
    <source>
        <dbReference type="ARBA" id="ARBA00023159"/>
    </source>
</evidence>
<reference evidence="8 9" key="1">
    <citation type="submission" date="2014-09" db="EMBL/GenBank/DDBJ databases">
        <authorList>
            <person name="Ellenberger Sabrina"/>
        </authorList>
    </citation>
    <scope>NUCLEOTIDE SEQUENCE [LARGE SCALE GENOMIC DNA]</scope>
    <source>
        <strain evidence="8 9">CBS 412.66</strain>
    </source>
</reference>
<evidence type="ECO:0000313" key="9">
    <source>
        <dbReference type="Proteomes" id="UP000054107"/>
    </source>
</evidence>
<dbReference type="GO" id="GO:0016592">
    <property type="term" value="C:mediator complex"/>
    <property type="evidence" value="ECO:0007669"/>
    <property type="project" value="InterPro"/>
</dbReference>
<dbReference type="AlphaFoldDB" id="A0A0B7MWQ9"/>
<accession>A0A0B7MWQ9</accession>
<dbReference type="OrthoDB" id="5528926at2759"/>
<dbReference type="Proteomes" id="UP000054107">
    <property type="component" value="Unassembled WGS sequence"/>
</dbReference>